<evidence type="ECO:0000313" key="1">
    <source>
        <dbReference type="EMBL" id="GIJ62048.1"/>
    </source>
</evidence>
<proteinExistence type="predicted"/>
<accession>A0A8J3ZIJ5</accession>
<dbReference type="RefSeq" id="WP_204007427.1">
    <property type="nucleotide sequence ID" value="NZ_BOPG01000074.1"/>
</dbReference>
<organism evidence="1 2">
    <name type="scientific">Virgisporangium aurantiacum</name>
    <dbReference type="NCBI Taxonomy" id="175570"/>
    <lineage>
        <taxon>Bacteria</taxon>
        <taxon>Bacillati</taxon>
        <taxon>Actinomycetota</taxon>
        <taxon>Actinomycetes</taxon>
        <taxon>Micromonosporales</taxon>
        <taxon>Micromonosporaceae</taxon>
        <taxon>Virgisporangium</taxon>
    </lineage>
</organism>
<protein>
    <submittedName>
        <fullName evidence="1">Uncharacterized protein</fullName>
    </submittedName>
</protein>
<dbReference type="EMBL" id="BOPG01000074">
    <property type="protein sequence ID" value="GIJ62048.1"/>
    <property type="molecule type" value="Genomic_DNA"/>
</dbReference>
<comment type="caution">
    <text evidence="1">The sequence shown here is derived from an EMBL/GenBank/DDBJ whole genome shotgun (WGS) entry which is preliminary data.</text>
</comment>
<sequence length="86" mass="9674">MRRDVVTRCVVEVNEAMVFGTDWWITFMLAHRGTNRITELTATIGGALCRGECDSREHATALAATMVERGLPRRAVKARTLRGTRR</sequence>
<reference evidence="1" key="1">
    <citation type="submission" date="2021-01" db="EMBL/GenBank/DDBJ databases">
        <title>Whole genome shotgun sequence of Virgisporangium aurantiacum NBRC 16421.</title>
        <authorList>
            <person name="Komaki H."/>
            <person name="Tamura T."/>
        </authorList>
    </citation>
    <scope>NUCLEOTIDE SEQUENCE</scope>
    <source>
        <strain evidence="1">NBRC 16421</strain>
    </source>
</reference>
<gene>
    <name evidence="1" type="ORF">Vau01_095640</name>
</gene>
<evidence type="ECO:0000313" key="2">
    <source>
        <dbReference type="Proteomes" id="UP000612585"/>
    </source>
</evidence>
<dbReference type="AlphaFoldDB" id="A0A8J3ZIJ5"/>
<dbReference type="Proteomes" id="UP000612585">
    <property type="component" value="Unassembled WGS sequence"/>
</dbReference>
<keyword evidence="2" id="KW-1185">Reference proteome</keyword>
<name>A0A8J3ZIJ5_9ACTN</name>